<name>A0ABV1FT58_9BACT</name>
<dbReference type="EMBL" id="JBBNFP010000060">
    <property type="protein sequence ID" value="MEQ2487611.1"/>
    <property type="molecule type" value="Genomic_DNA"/>
</dbReference>
<keyword evidence="2" id="KW-1185">Reference proteome</keyword>
<accession>A0ABV1FT58</accession>
<reference evidence="1 2" key="1">
    <citation type="submission" date="2024-04" db="EMBL/GenBank/DDBJ databases">
        <title>Human intestinal bacterial collection.</title>
        <authorList>
            <person name="Pauvert C."/>
            <person name="Hitch T.C.A."/>
            <person name="Clavel T."/>
        </authorList>
    </citation>
    <scope>NUCLEOTIDE SEQUENCE [LARGE SCALE GENOMIC DNA]</scope>
    <source>
        <strain evidence="1 2">CLA-AA-H145</strain>
    </source>
</reference>
<dbReference type="RefSeq" id="WP_215760676.1">
    <property type="nucleotide sequence ID" value="NZ_JAHKBE010000061.1"/>
</dbReference>
<comment type="caution">
    <text evidence="1">The sequence shown here is derived from an EMBL/GenBank/DDBJ whole genome shotgun (WGS) entry which is preliminary data.</text>
</comment>
<evidence type="ECO:0000313" key="1">
    <source>
        <dbReference type="EMBL" id="MEQ2487611.1"/>
    </source>
</evidence>
<sequence length="90" mass="10132">MAKKRDLKQTINYVCSDLFAEGVAASLYGTANNEEAVNNLLSSIIVTRNDFVKRVSHPEPGMTAHEYYRQLISDFNQRINEIIDQIGTLA</sequence>
<organism evidence="1 2">
    <name type="scientific">Hallella faecis</name>
    <dbReference type="NCBI Taxonomy" id="2841596"/>
    <lineage>
        <taxon>Bacteria</taxon>
        <taxon>Pseudomonadati</taxon>
        <taxon>Bacteroidota</taxon>
        <taxon>Bacteroidia</taxon>
        <taxon>Bacteroidales</taxon>
        <taxon>Prevotellaceae</taxon>
        <taxon>Hallella</taxon>
    </lineage>
</organism>
<evidence type="ECO:0000313" key="2">
    <source>
        <dbReference type="Proteomes" id="UP001487296"/>
    </source>
</evidence>
<proteinExistence type="predicted"/>
<gene>
    <name evidence="1" type="ORF">AAAT34_11245</name>
</gene>
<protein>
    <submittedName>
        <fullName evidence="1">Uncharacterized protein</fullName>
    </submittedName>
</protein>
<dbReference type="Proteomes" id="UP001487296">
    <property type="component" value="Unassembled WGS sequence"/>
</dbReference>